<comment type="caution">
    <text evidence="2">The sequence shown here is derived from an EMBL/GenBank/DDBJ whole genome shotgun (WGS) entry which is preliminary data.</text>
</comment>
<gene>
    <name evidence="2" type="ORF">EYR41_008796</name>
</gene>
<protein>
    <submittedName>
        <fullName evidence="2">Uncharacterized protein</fullName>
    </submittedName>
</protein>
<reference evidence="2 3" key="1">
    <citation type="submission" date="2019-03" db="EMBL/GenBank/DDBJ databases">
        <title>Nematode-trapping fungi genome.</title>
        <authorList>
            <person name="Vidal-Diez De Ulzurrun G."/>
        </authorList>
    </citation>
    <scope>NUCLEOTIDE SEQUENCE [LARGE SCALE GENOMIC DNA]</scope>
    <source>
        <strain evidence="2 3">TWF154</strain>
    </source>
</reference>
<evidence type="ECO:0000313" key="3">
    <source>
        <dbReference type="Proteomes" id="UP000297595"/>
    </source>
</evidence>
<evidence type="ECO:0000256" key="1">
    <source>
        <dbReference type="SAM" id="MobiDB-lite"/>
    </source>
</evidence>
<evidence type="ECO:0000313" key="2">
    <source>
        <dbReference type="EMBL" id="TGJ67228.1"/>
    </source>
</evidence>
<feature type="region of interest" description="Disordered" evidence="1">
    <location>
        <begin position="276"/>
        <end position="300"/>
    </location>
</feature>
<organism evidence="2 3">
    <name type="scientific">Orbilia oligospora</name>
    <name type="common">Nematode-trapping fungus</name>
    <name type="synonym">Arthrobotrys oligospora</name>
    <dbReference type="NCBI Taxonomy" id="2813651"/>
    <lineage>
        <taxon>Eukaryota</taxon>
        <taxon>Fungi</taxon>
        <taxon>Dikarya</taxon>
        <taxon>Ascomycota</taxon>
        <taxon>Pezizomycotina</taxon>
        <taxon>Orbiliomycetes</taxon>
        <taxon>Orbiliales</taxon>
        <taxon>Orbiliaceae</taxon>
        <taxon>Orbilia</taxon>
    </lineage>
</organism>
<feature type="compositionally biased region" description="Basic and acidic residues" evidence="1">
    <location>
        <begin position="278"/>
        <end position="291"/>
    </location>
</feature>
<dbReference type="EMBL" id="SOZJ01000005">
    <property type="protein sequence ID" value="TGJ67228.1"/>
    <property type="molecule type" value="Genomic_DNA"/>
</dbReference>
<name>A0A7C8PE59_ORBOL</name>
<dbReference type="AlphaFoldDB" id="A0A7C8PE59"/>
<accession>A0A7C8PE59</accession>
<sequence>MSSQSSHSAAASAAGCEKVVLENPLSCLSESAPSNIPLSKRVKLSEIKHNMGIENITVNTESSDSSCSTISLPEDFDPVPALVNATEYVRKHLQQSVLCHDTELSLLSSESSHRLSADTLENLALDSKFPSWKLDSIKAGGSLLAFGNDDGAPLSEVAGPPGPRSRTEGMANTPQTFRYSPTSWKITSAERDFFVFLETIKGVPPETVMWTDHQHGSYINPTTWVSSVHQRKGVYHYSSQASAADKFSPVFPNYVCDDSKESAAHILVQRKGYKPQRRGADAETKCEKQPHPADGVDGLSECPLPDKEIHDPDHEMAAVRFGVIADGLHDRNSDVDVNDDPCEDFRSSAEMAGSIGF</sequence>
<proteinExistence type="predicted"/>
<dbReference type="Proteomes" id="UP000297595">
    <property type="component" value="Unassembled WGS sequence"/>
</dbReference>